<dbReference type="Proteomes" id="UP000576393">
    <property type="component" value="Unassembled WGS sequence"/>
</dbReference>
<dbReference type="AlphaFoldDB" id="A0A852V000"/>
<evidence type="ECO:0000256" key="1">
    <source>
        <dbReference type="SAM" id="Phobius"/>
    </source>
</evidence>
<gene>
    <name evidence="2" type="ORF">HDA43_001294</name>
</gene>
<keyword evidence="3" id="KW-1185">Reference proteome</keyword>
<dbReference type="EMBL" id="JACCCO010000001">
    <property type="protein sequence ID" value="NYF39135.1"/>
    <property type="molecule type" value="Genomic_DNA"/>
</dbReference>
<keyword evidence="1" id="KW-0472">Membrane</keyword>
<sequence>MQRDTVVRSMHDLGLAMWFGGSLMGAVGLNGASGAVSDRRERTRVANVGWSKWTPVNAAGIAMYLAGSVGLLAANKGRVATQKGVAGNTIGKTVLSGAALAVTGCSRMLGAKIEQAGDVPAESGVEPCAETPPDVAGAQKRLRVVQWVIPALTGGLLVLNALHGEQQRPGQVFQGVLRRLLAN</sequence>
<evidence type="ECO:0000313" key="3">
    <source>
        <dbReference type="Proteomes" id="UP000576393"/>
    </source>
</evidence>
<dbReference type="RefSeq" id="WP_179818787.1">
    <property type="nucleotide sequence ID" value="NZ_CP192034.1"/>
</dbReference>
<organism evidence="2 3">
    <name type="scientific">Streptosporangium sandarakinum</name>
    <dbReference type="NCBI Taxonomy" id="1260955"/>
    <lineage>
        <taxon>Bacteria</taxon>
        <taxon>Bacillati</taxon>
        <taxon>Actinomycetota</taxon>
        <taxon>Actinomycetes</taxon>
        <taxon>Streptosporangiales</taxon>
        <taxon>Streptosporangiaceae</taxon>
        <taxon>Streptosporangium</taxon>
    </lineage>
</organism>
<evidence type="ECO:0000313" key="2">
    <source>
        <dbReference type="EMBL" id="NYF39135.1"/>
    </source>
</evidence>
<protein>
    <submittedName>
        <fullName evidence="2">Uncharacterized protein</fullName>
    </submittedName>
</protein>
<keyword evidence="1" id="KW-1133">Transmembrane helix</keyword>
<reference evidence="2 3" key="1">
    <citation type="submission" date="2020-07" db="EMBL/GenBank/DDBJ databases">
        <title>Sequencing the genomes of 1000 actinobacteria strains.</title>
        <authorList>
            <person name="Klenk H.-P."/>
        </authorList>
    </citation>
    <scope>NUCLEOTIDE SEQUENCE [LARGE SCALE GENOMIC DNA]</scope>
    <source>
        <strain evidence="2 3">DSM 45763</strain>
    </source>
</reference>
<name>A0A852V000_9ACTN</name>
<feature type="transmembrane region" description="Helical" evidence="1">
    <location>
        <begin position="12"/>
        <end position="36"/>
    </location>
</feature>
<comment type="caution">
    <text evidence="2">The sequence shown here is derived from an EMBL/GenBank/DDBJ whole genome shotgun (WGS) entry which is preliminary data.</text>
</comment>
<keyword evidence="1" id="KW-0812">Transmembrane</keyword>
<proteinExistence type="predicted"/>
<accession>A0A852V000</accession>